<gene>
    <name evidence="1" type="primary">AUGUSTUS-3.0.2_32749</name>
    <name evidence="1" type="ORF">TcasGA2_TC032749</name>
</gene>
<accession>A0A139WIP2</accession>
<sequence>MICFVVQYLQETVSGDGRNKLSKTVDKLFLLATLFVHILDFRHF</sequence>
<dbReference type="InParanoid" id="A0A139WIP2"/>
<evidence type="ECO:0000313" key="1">
    <source>
        <dbReference type="EMBL" id="KYB27823.1"/>
    </source>
</evidence>
<dbReference type="Proteomes" id="UP000007266">
    <property type="component" value="Linkage group 4"/>
</dbReference>
<reference evidence="1 2" key="2">
    <citation type="journal article" date="2010" name="Nucleic Acids Res.">
        <title>BeetleBase in 2010: revisions to provide comprehensive genomic information for Tribolium castaneum.</title>
        <authorList>
            <person name="Kim H.S."/>
            <person name="Murphy T."/>
            <person name="Xia J."/>
            <person name="Caragea D."/>
            <person name="Park Y."/>
            <person name="Beeman R.W."/>
            <person name="Lorenzen M.D."/>
            <person name="Butcher S."/>
            <person name="Manak J.R."/>
            <person name="Brown S.J."/>
        </authorList>
    </citation>
    <scope>GENOME REANNOTATION</scope>
    <source>
        <strain evidence="1 2">Georgia GA2</strain>
    </source>
</reference>
<reference evidence="1 2" key="1">
    <citation type="journal article" date="2008" name="Nature">
        <title>The genome of the model beetle and pest Tribolium castaneum.</title>
        <authorList>
            <consortium name="Tribolium Genome Sequencing Consortium"/>
            <person name="Richards S."/>
            <person name="Gibbs R.A."/>
            <person name="Weinstock G.M."/>
            <person name="Brown S.J."/>
            <person name="Denell R."/>
            <person name="Beeman R.W."/>
            <person name="Gibbs R."/>
            <person name="Beeman R.W."/>
            <person name="Brown S.J."/>
            <person name="Bucher G."/>
            <person name="Friedrich M."/>
            <person name="Grimmelikhuijzen C.J."/>
            <person name="Klingler M."/>
            <person name="Lorenzen M."/>
            <person name="Richards S."/>
            <person name="Roth S."/>
            <person name="Schroder R."/>
            <person name="Tautz D."/>
            <person name="Zdobnov E.M."/>
            <person name="Muzny D."/>
            <person name="Gibbs R.A."/>
            <person name="Weinstock G.M."/>
            <person name="Attaway T."/>
            <person name="Bell S."/>
            <person name="Buhay C.J."/>
            <person name="Chandrabose M.N."/>
            <person name="Chavez D."/>
            <person name="Clerk-Blankenburg K.P."/>
            <person name="Cree A."/>
            <person name="Dao M."/>
            <person name="Davis C."/>
            <person name="Chacko J."/>
            <person name="Dinh H."/>
            <person name="Dugan-Rocha S."/>
            <person name="Fowler G."/>
            <person name="Garner T.T."/>
            <person name="Garnes J."/>
            <person name="Gnirke A."/>
            <person name="Hawes A."/>
            <person name="Hernandez J."/>
            <person name="Hines S."/>
            <person name="Holder M."/>
            <person name="Hume J."/>
            <person name="Jhangiani S.N."/>
            <person name="Joshi V."/>
            <person name="Khan Z.M."/>
            <person name="Jackson L."/>
            <person name="Kovar C."/>
            <person name="Kowis A."/>
            <person name="Lee S."/>
            <person name="Lewis L.R."/>
            <person name="Margolis J."/>
            <person name="Morgan M."/>
            <person name="Nazareth L.V."/>
            <person name="Nguyen N."/>
            <person name="Okwuonu G."/>
            <person name="Parker D."/>
            <person name="Richards S."/>
            <person name="Ruiz S.J."/>
            <person name="Santibanez J."/>
            <person name="Savard J."/>
            <person name="Scherer S.E."/>
            <person name="Schneider B."/>
            <person name="Sodergren E."/>
            <person name="Tautz D."/>
            <person name="Vattahil S."/>
            <person name="Villasana D."/>
            <person name="White C.S."/>
            <person name="Wright R."/>
            <person name="Park Y."/>
            <person name="Beeman R.W."/>
            <person name="Lord J."/>
            <person name="Oppert B."/>
            <person name="Lorenzen M."/>
            <person name="Brown S."/>
            <person name="Wang L."/>
            <person name="Savard J."/>
            <person name="Tautz D."/>
            <person name="Richards S."/>
            <person name="Weinstock G."/>
            <person name="Gibbs R.A."/>
            <person name="Liu Y."/>
            <person name="Worley K."/>
            <person name="Weinstock G."/>
            <person name="Elsik C.G."/>
            <person name="Reese J.T."/>
            <person name="Elhaik E."/>
            <person name="Landan G."/>
            <person name="Graur D."/>
            <person name="Arensburger P."/>
            <person name="Atkinson P."/>
            <person name="Beeman R.W."/>
            <person name="Beidler J."/>
            <person name="Brown S.J."/>
            <person name="Demuth J.P."/>
            <person name="Drury D.W."/>
            <person name="Du Y.Z."/>
            <person name="Fujiwara H."/>
            <person name="Lorenzen M."/>
            <person name="Maselli V."/>
            <person name="Osanai M."/>
            <person name="Park Y."/>
            <person name="Robertson H.M."/>
            <person name="Tu Z."/>
            <person name="Wang J.J."/>
            <person name="Wang S."/>
            <person name="Richards S."/>
            <person name="Song H."/>
            <person name="Zhang L."/>
            <person name="Sodergren E."/>
            <person name="Werner D."/>
            <person name="Stanke M."/>
            <person name="Morgenstern B."/>
            <person name="Solovyev V."/>
            <person name="Kosarev P."/>
            <person name="Brown G."/>
            <person name="Chen H.C."/>
            <person name="Ermolaeva O."/>
            <person name="Hlavina W."/>
            <person name="Kapustin Y."/>
            <person name="Kiryutin B."/>
            <person name="Kitts P."/>
            <person name="Maglott D."/>
            <person name="Pruitt K."/>
            <person name="Sapojnikov V."/>
            <person name="Souvorov A."/>
            <person name="Mackey A.J."/>
            <person name="Waterhouse R.M."/>
            <person name="Wyder S."/>
            <person name="Zdobnov E.M."/>
            <person name="Zdobnov E.M."/>
            <person name="Wyder S."/>
            <person name="Kriventseva E.V."/>
            <person name="Kadowaki T."/>
            <person name="Bork P."/>
            <person name="Aranda M."/>
            <person name="Bao R."/>
            <person name="Beermann A."/>
            <person name="Berns N."/>
            <person name="Bolognesi R."/>
            <person name="Bonneton F."/>
            <person name="Bopp D."/>
            <person name="Brown S.J."/>
            <person name="Bucher G."/>
            <person name="Butts T."/>
            <person name="Chaumot A."/>
            <person name="Denell R.E."/>
            <person name="Ferrier D.E."/>
            <person name="Friedrich M."/>
            <person name="Gordon C.M."/>
            <person name="Jindra M."/>
            <person name="Klingler M."/>
            <person name="Lan Q."/>
            <person name="Lattorff H.M."/>
            <person name="Laudet V."/>
            <person name="von Levetsow C."/>
            <person name="Liu Z."/>
            <person name="Lutz R."/>
            <person name="Lynch J.A."/>
            <person name="da Fonseca R.N."/>
            <person name="Posnien N."/>
            <person name="Reuter R."/>
            <person name="Roth S."/>
            <person name="Savard J."/>
            <person name="Schinko J.B."/>
            <person name="Schmitt C."/>
            <person name="Schoppmeier M."/>
            <person name="Schroder R."/>
            <person name="Shippy T.D."/>
            <person name="Simonnet F."/>
            <person name="Marques-Souza H."/>
            <person name="Tautz D."/>
            <person name="Tomoyasu Y."/>
            <person name="Trauner J."/>
            <person name="Van der Zee M."/>
            <person name="Vervoort M."/>
            <person name="Wittkopp N."/>
            <person name="Wimmer E.A."/>
            <person name="Yang X."/>
            <person name="Jones A.K."/>
            <person name="Sattelle D.B."/>
            <person name="Ebert P.R."/>
            <person name="Nelson D."/>
            <person name="Scott J.G."/>
            <person name="Beeman R.W."/>
            <person name="Muthukrishnan S."/>
            <person name="Kramer K.J."/>
            <person name="Arakane Y."/>
            <person name="Beeman R.W."/>
            <person name="Zhu Q."/>
            <person name="Hogenkamp D."/>
            <person name="Dixit R."/>
            <person name="Oppert B."/>
            <person name="Jiang H."/>
            <person name="Zou Z."/>
            <person name="Marshall J."/>
            <person name="Elpidina E."/>
            <person name="Vinokurov K."/>
            <person name="Oppert C."/>
            <person name="Zou Z."/>
            <person name="Evans J."/>
            <person name="Lu Z."/>
            <person name="Zhao P."/>
            <person name="Sumathipala N."/>
            <person name="Altincicek B."/>
            <person name="Vilcinskas A."/>
            <person name="Williams M."/>
            <person name="Hultmark D."/>
            <person name="Hetru C."/>
            <person name="Jiang H."/>
            <person name="Grimmelikhuijzen C.J."/>
            <person name="Hauser F."/>
            <person name="Cazzamali G."/>
            <person name="Williamson M."/>
            <person name="Park Y."/>
            <person name="Li B."/>
            <person name="Tanaka Y."/>
            <person name="Predel R."/>
            <person name="Neupert S."/>
            <person name="Schachtner J."/>
            <person name="Verleyen P."/>
            <person name="Raible F."/>
            <person name="Bork P."/>
            <person name="Friedrich M."/>
            <person name="Walden K.K."/>
            <person name="Robertson H.M."/>
            <person name="Angeli S."/>
            <person name="Foret S."/>
            <person name="Bucher G."/>
            <person name="Schuetz S."/>
            <person name="Maleszka R."/>
            <person name="Wimmer E.A."/>
            <person name="Beeman R.W."/>
            <person name="Lorenzen M."/>
            <person name="Tomoyasu Y."/>
            <person name="Miller S.C."/>
            <person name="Grossmann D."/>
            <person name="Bucher G."/>
        </authorList>
    </citation>
    <scope>NUCLEOTIDE SEQUENCE [LARGE SCALE GENOMIC DNA]</scope>
    <source>
        <strain evidence="1 2">Georgia GA2</strain>
    </source>
</reference>
<protein>
    <submittedName>
        <fullName evidence="1">Uncharacterized protein</fullName>
    </submittedName>
</protein>
<dbReference type="EMBL" id="KQ971338">
    <property type="protein sequence ID" value="KYB27823.1"/>
    <property type="molecule type" value="Genomic_DNA"/>
</dbReference>
<keyword evidence="2" id="KW-1185">Reference proteome</keyword>
<name>A0A139WIP2_TRICA</name>
<evidence type="ECO:0000313" key="2">
    <source>
        <dbReference type="Proteomes" id="UP000007266"/>
    </source>
</evidence>
<proteinExistence type="predicted"/>
<organism evidence="1 2">
    <name type="scientific">Tribolium castaneum</name>
    <name type="common">Red flour beetle</name>
    <dbReference type="NCBI Taxonomy" id="7070"/>
    <lineage>
        <taxon>Eukaryota</taxon>
        <taxon>Metazoa</taxon>
        <taxon>Ecdysozoa</taxon>
        <taxon>Arthropoda</taxon>
        <taxon>Hexapoda</taxon>
        <taxon>Insecta</taxon>
        <taxon>Pterygota</taxon>
        <taxon>Neoptera</taxon>
        <taxon>Endopterygota</taxon>
        <taxon>Coleoptera</taxon>
        <taxon>Polyphaga</taxon>
        <taxon>Cucujiformia</taxon>
        <taxon>Tenebrionidae</taxon>
        <taxon>Tenebrionidae incertae sedis</taxon>
        <taxon>Tribolium</taxon>
    </lineage>
</organism>
<dbReference type="AlphaFoldDB" id="A0A139WIP2"/>